<dbReference type="InterPro" id="IPR027417">
    <property type="entry name" value="P-loop_NTPase"/>
</dbReference>
<dbReference type="GO" id="GO:0015937">
    <property type="term" value="P:coenzyme A biosynthetic process"/>
    <property type="evidence" value="ECO:0007669"/>
    <property type="project" value="UniProtKB-UniRule"/>
</dbReference>
<comment type="pathway">
    <text evidence="5">Cofactor biosynthesis; coenzyme A biosynthesis; CoA from (R)-pantothenate: step 5/5.</text>
</comment>
<keyword evidence="3 5" id="KW-0067">ATP-binding</keyword>
<organism evidence="7 8">
    <name type="scientific">Gemmobacter megaterium</name>
    <dbReference type="NCBI Taxonomy" id="1086013"/>
    <lineage>
        <taxon>Bacteria</taxon>
        <taxon>Pseudomonadati</taxon>
        <taxon>Pseudomonadota</taxon>
        <taxon>Alphaproteobacteria</taxon>
        <taxon>Rhodobacterales</taxon>
        <taxon>Paracoccaceae</taxon>
        <taxon>Gemmobacter</taxon>
    </lineage>
</organism>
<evidence type="ECO:0000256" key="1">
    <source>
        <dbReference type="ARBA" id="ARBA00009018"/>
    </source>
</evidence>
<dbReference type="HAMAP" id="MF_00376">
    <property type="entry name" value="Dephospho_CoA_kinase"/>
    <property type="match status" value="1"/>
</dbReference>
<dbReference type="EMBL" id="FTOT01000006">
    <property type="protein sequence ID" value="SIT12448.1"/>
    <property type="molecule type" value="Genomic_DNA"/>
</dbReference>
<dbReference type="SUPFAM" id="SSF52540">
    <property type="entry name" value="P-loop containing nucleoside triphosphate hydrolases"/>
    <property type="match status" value="1"/>
</dbReference>
<keyword evidence="5 7" id="KW-0418">Kinase</keyword>
<dbReference type="GO" id="GO:0005524">
    <property type="term" value="F:ATP binding"/>
    <property type="evidence" value="ECO:0007669"/>
    <property type="project" value="UniProtKB-UniRule"/>
</dbReference>
<name>A0A1N7PPD8_9RHOB</name>
<dbReference type="NCBIfam" id="TIGR00152">
    <property type="entry name" value="dephospho-CoA kinase"/>
    <property type="match status" value="1"/>
</dbReference>
<dbReference type="EC" id="2.7.1.24" evidence="5 6"/>
<keyword evidence="4 5" id="KW-0173">Coenzyme A biosynthesis</keyword>
<evidence type="ECO:0000313" key="8">
    <source>
        <dbReference type="Proteomes" id="UP000186141"/>
    </source>
</evidence>
<keyword evidence="2 5" id="KW-0547">Nucleotide-binding</keyword>
<evidence type="ECO:0000256" key="6">
    <source>
        <dbReference type="NCBIfam" id="TIGR00152"/>
    </source>
</evidence>
<dbReference type="GO" id="GO:0005737">
    <property type="term" value="C:cytoplasm"/>
    <property type="evidence" value="ECO:0007669"/>
    <property type="project" value="UniProtKB-SubCell"/>
</dbReference>
<dbReference type="Pfam" id="PF01121">
    <property type="entry name" value="CoaE"/>
    <property type="match status" value="1"/>
</dbReference>
<dbReference type="Gene3D" id="3.40.50.300">
    <property type="entry name" value="P-loop containing nucleotide triphosphate hydrolases"/>
    <property type="match status" value="1"/>
</dbReference>
<comment type="function">
    <text evidence="5">Catalyzes the phosphorylation of the 3'-hydroxyl group of dephosphocoenzyme A to form coenzyme A.</text>
</comment>
<dbReference type="Proteomes" id="UP000186141">
    <property type="component" value="Unassembled WGS sequence"/>
</dbReference>
<dbReference type="STRING" id="1086013.SAMN05421774_10612"/>
<evidence type="ECO:0000256" key="4">
    <source>
        <dbReference type="ARBA" id="ARBA00022993"/>
    </source>
</evidence>
<keyword evidence="5" id="KW-0963">Cytoplasm</keyword>
<evidence type="ECO:0000256" key="3">
    <source>
        <dbReference type="ARBA" id="ARBA00022840"/>
    </source>
</evidence>
<accession>A0A1N7PPD8</accession>
<proteinExistence type="inferred from homology"/>
<feature type="binding site" evidence="5">
    <location>
        <begin position="13"/>
        <end position="18"/>
    </location>
    <ligand>
        <name>ATP</name>
        <dbReference type="ChEBI" id="CHEBI:30616"/>
    </ligand>
</feature>
<evidence type="ECO:0000313" key="7">
    <source>
        <dbReference type="EMBL" id="SIT12448.1"/>
    </source>
</evidence>
<dbReference type="PANTHER" id="PTHR10695:SF46">
    <property type="entry name" value="BIFUNCTIONAL COENZYME A SYNTHASE-RELATED"/>
    <property type="match status" value="1"/>
</dbReference>
<dbReference type="RefSeq" id="WP_076532408.1">
    <property type="nucleotide sequence ID" value="NZ_BMEH01000006.1"/>
</dbReference>
<comment type="catalytic activity">
    <reaction evidence="5">
        <text>3'-dephospho-CoA + ATP = ADP + CoA + H(+)</text>
        <dbReference type="Rhea" id="RHEA:18245"/>
        <dbReference type="ChEBI" id="CHEBI:15378"/>
        <dbReference type="ChEBI" id="CHEBI:30616"/>
        <dbReference type="ChEBI" id="CHEBI:57287"/>
        <dbReference type="ChEBI" id="CHEBI:57328"/>
        <dbReference type="ChEBI" id="CHEBI:456216"/>
        <dbReference type="EC" id="2.7.1.24"/>
    </reaction>
</comment>
<keyword evidence="5" id="KW-0808">Transferase</keyword>
<protein>
    <recommendedName>
        <fullName evidence="5 6">Dephospho-CoA kinase</fullName>
        <ecNumber evidence="5 6">2.7.1.24</ecNumber>
    </recommendedName>
    <alternativeName>
        <fullName evidence="5">Dephosphocoenzyme A kinase</fullName>
    </alternativeName>
</protein>
<evidence type="ECO:0000256" key="5">
    <source>
        <dbReference type="HAMAP-Rule" id="MF_00376"/>
    </source>
</evidence>
<dbReference type="UniPathway" id="UPA00241">
    <property type="reaction ID" value="UER00356"/>
</dbReference>
<dbReference type="CDD" id="cd02022">
    <property type="entry name" value="DPCK"/>
    <property type="match status" value="1"/>
</dbReference>
<dbReference type="PANTHER" id="PTHR10695">
    <property type="entry name" value="DEPHOSPHO-COA KINASE-RELATED"/>
    <property type="match status" value="1"/>
</dbReference>
<keyword evidence="8" id="KW-1185">Reference proteome</keyword>
<comment type="similarity">
    <text evidence="1 5">Belongs to the CoaE family.</text>
</comment>
<dbReference type="OrthoDB" id="9812943at2"/>
<gene>
    <name evidence="5" type="primary">coaE</name>
    <name evidence="7" type="ORF">SAMN05421774_10612</name>
</gene>
<reference evidence="7 8" key="1">
    <citation type="submission" date="2017-01" db="EMBL/GenBank/DDBJ databases">
        <authorList>
            <person name="Mah S.A."/>
            <person name="Swanson W.J."/>
            <person name="Moy G.W."/>
            <person name="Vacquier V.D."/>
        </authorList>
    </citation>
    <scope>NUCLEOTIDE SEQUENCE [LARGE SCALE GENOMIC DNA]</scope>
    <source>
        <strain evidence="7 8">DSM 26375</strain>
    </source>
</reference>
<dbReference type="InterPro" id="IPR001977">
    <property type="entry name" value="Depp_CoAkinase"/>
</dbReference>
<dbReference type="GO" id="GO:0004140">
    <property type="term" value="F:dephospho-CoA kinase activity"/>
    <property type="evidence" value="ECO:0007669"/>
    <property type="project" value="UniProtKB-UniRule"/>
</dbReference>
<sequence length="198" mass="21018">MTRFVLGLTGGIGMGKSTTAQMFADEGIPVWDADSTVHRLYSAGGAAVAPLSEVFPRAVVNGSIDRSVLKAEIAADPSVLKRLEGIVHPLVAQDRMAFLAGSEADIVLLDIPLLFEGTSADLCDGVAVVSVPQAVQRARVLARGTMTEADLDRILANQMPDAEKRARATWVIDTSTLDGAREKVRAILSEIRASLKHA</sequence>
<dbReference type="AlphaFoldDB" id="A0A1N7PPD8"/>
<comment type="subcellular location">
    <subcellularLocation>
        <location evidence="5">Cytoplasm</location>
    </subcellularLocation>
</comment>
<evidence type="ECO:0000256" key="2">
    <source>
        <dbReference type="ARBA" id="ARBA00022741"/>
    </source>
</evidence>
<dbReference type="PROSITE" id="PS51219">
    <property type="entry name" value="DPCK"/>
    <property type="match status" value="1"/>
</dbReference>